<dbReference type="PANTHER" id="PTHR46797:SF1">
    <property type="entry name" value="METHYLPHOSPHONATE SYNTHASE"/>
    <property type="match status" value="1"/>
</dbReference>
<dbReference type="Gene3D" id="1.10.260.40">
    <property type="entry name" value="lambda repressor-like DNA-binding domains"/>
    <property type="match status" value="1"/>
</dbReference>
<dbReference type="InterPro" id="IPR001387">
    <property type="entry name" value="Cro/C1-type_HTH"/>
</dbReference>
<dbReference type="EMBL" id="CP042425">
    <property type="protein sequence ID" value="QEL14046.1"/>
    <property type="molecule type" value="Genomic_DNA"/>
</dbReference>
<proteinExistence type="predicted"/>
<name>A0A5C1A7S7_9BACT</name>
<dbReference type="InterPro" id="IPR010982">
    <property type="entry name" value="Lambda_DNA-bd_dom_sf"/>
</dbReference>
<gene>
    <name evidence="3" type="ORF">PX52LOC_00909</name>
</gene>
<evidence type="ECO:0000259" key="2">
    <source>
        <dbReference type="PROSITE" id="PS50943"/>
    </source>
</evidence>
<dbReference type="GO" id="GO:0003677">
    <property type="term" value="F:DNA binding"/>
    <property type="evidence" value="ECO:0007669"/>
    <property type="project" value="UniProtKB-KW"/>
</dbReference>
<reference evidence="4" key="1">
    <citation type="submission" date="2019-08" db="EMBL/GenBank/DDBJ databases">
        <title>Limnoglobus roseus gen. nov., sp. nov., a novel freshwater planctomycete with a giant genome from the family Gemmataceae.</title>
        <authorList>
            <person name="Kulichevskaya I.S."/>
            <person name="Naumoff D.G."/>
            <person name="Miroshnikov K."/>
            <person name="Ivanova A."/>
            <person name="Philippov D.A."/>
            <person name="Hakobyan A."/>
            <person name="Rijpstra I.C."/>
            <person name="Sinninghe Damste J.S."/>
            <person name="Liesack W."/>
            <person name="Dedysh S.N."/>
        </authorList>
    </citation>
    <scope>NUCLEOTIDE SEQUENCE [LARGE SCALE GENOMIC DNA]</scope>
    <source>
        <strain evidence="4">PX52</strain>
    </source>
</reference>
<dbReference type="AlphaFoldDB" id="A0A5C1A7S7"/>
<organism evidence="3 4">
    <name type="scientific">Limnoglobus roseus</name>
    <dbReference type="NCBI Taxonomy" id="2598579"/>
    <lineage>
        <taxon>Bacteria</taxon>
        <taxon>Pseudomonadati</taxon>
        <taxon>Planctomycetota</taxon>
        <taxon>Planctomycetia</taxon>
        <taxon>Gemmatales</taxon>
        <taxon>Gemmataceae</taxon>
        <taxon>Limnoglobus</taxon>
    </lineage>
</organism>
<dbReference type="RefSeq" id="WP_168218796.1">
    <property type="nucleotide sequence ID" value="NZ_CP042425.1"/>
</dbReference>
<keyword evidence="4" id="KW-1185">Reference proteome</keyword>
<dbReference type="Proteomes" id="UP000324974">
    <property type="component" value="Chromosome"/>
</dbReference>
<evidence type="ECO:0000313" key="3">
    <source>
        <dbReference type="EMBL" id="QEL14046.1"/>
    </source>
</evidence>
<dbReference type="KEGG" id="lrs:PX52LOC_00909"/>
<accession>A0A5C1A7S7</accession>
<keyword evidence="1" id="KW-0238">DNA-binding</keyword>
<evidence type="ECO:0000313" key="4">
    <source>
        <dbReference type="Proteomes" id="UP000324974"/>
    </source>
</evidence>
<dbReference type="CDD" id="cd00093">
    <property type="entry name" value="HTH_XRE"/>
    <property type="match status" value="1"/>
</dbReference>
<dbReference type="GO" id="GO:0003700">
    <property type="term" value="F:DNA-binding transcription factor activity"/>
    <property type="evidence" value="ECO:0007669"/>
    <property type="project" value="TreeGrafter"/>
</dbReference>
<dbReference type="SUPFAM" id="SSF47413">
    <property type="entry name" value="lambda repressor-like DNA-binding domains"/>
    <property type="match status" value="1"/>
</dbReference>
<dbReference type="PROSITE" id="PS50943">
    <property type="entry name" value="HTH_CROC1"/>
    <property type="match status" value="1"/>
</dbReference>
<dbReference type="Pfam" id="PF13560">
    <property type="entry name" value="HTH_31"/>
    <property type="match status" value="1"/>
</dbReference>
<sequence>MSLGEAVKKLREAKGVSQQALADEIGVTQTFVSKLEKGDRARLGADVYLNLCDALGVDCNHFRKFLGSLGAEAKSAASVKPPKSSKAKK</sequence>
<dbReference type="InterPro" id="IPR050807">
    <property type="entry name" value="TransReg_Diox_bact_type"/>
</dbReference>
<feature type="domain" description="HTH cro/C1-type" evidence="2">
    <location>
        <begin position="7"/>
        <end position="62"/>
    </location>
</feature>
<evidence type="ECO:0000256" key="1">
    <source>
        <dbReference type="ARBA" id="ARBA00023125"/>
    </source>
</evidence>
<dbReference type="SMART" id="SM00530">
    <property type="entry name" value="HTH_XRE"/>
    <property type="match status" value="1"/>
</dbReference>
<protein>
    <submittedName>
        <fullName evidence="3">XRE family transcriptional regulator</fullName>
    </submittedName>
</protein>
<dbReference type="GO" id="GO:0005829">
    <property type="term" value="C:cytosol"/>
    <property type="evidence" value="ECO:0007669"/>
    <property type="project" value="TreeGrafter"/>
</dbReference>
<dbReference type="PANTHER" id="PTHR46797">
    <property type="entry name" value="HTH-TYPE TRANSCRIPTIONAL REGULATOR"/>
    <property type="match status" value="1"/>
</dbReference>